<evidence type="ECO:0000313" key="1">
    <source>
        <dbReference type="EMBL" id="KAK7204283.1"/>
    </source>
</evidence>
<dbReference type="Gene3D" id="1.25.40.10">
    <property type="entry name" value="Tetratricopeptide repeat domain"/>
    <property type="match status" value="2"/>
</dbReference>
<name>A0ABR1F577_9ASCO</name>
<gene>
    <name evidence="1" type="ORF">BZA70DRAFT_296071</name>
</gene>
<dbReference type="SUPFAM" id="SSF48452">
    <property type="entry name" value="TPR-like"/>
    <property type="match status" value="1"/>
</dbReference>
<comment type="caution">
    <text evidence="1">The sequence shown here is derived from an EMBL/GenBank/DDBJ whole genome shotgun (WGS) entry which is preliminary data.</text>
</comment>
<evidence type="ECO:0000313" key="2">
    <source>
        <dbReference type="Proteomes" id="UP001498771"/>
    </source>
</evidence>
<keyword evidence="2" id="KW-1185">Reference proteome</keyword>
<sequence>MDLPLVYRSSDWSSATASIHSRDRTHLQKISDYDYRLANLCLTTPTSDSKQALSLLNHALPHSSAPSLILASRALAHLALQDYEAALSDADIALDDKNISSQAENVALHARAMAYRMVGRFVDAVADYYALYVRNHLSRPGFIKTSALLLSRTMLNPEFVTGPDTLAPMVAVARYFSAYAIDFDSDSSASSLLLPDPTIADNSLKFNIAARLLLSGSHASISASIPTFLTLARDPVSSSKVKAASLELAAHLQKLTITCPSPAADQAAPAKRPEFLALISESIAIEPSVRALVARAVHLHDPGSDDFLDAISLDPQSSLPHFHRAYLRLHPAPSQSSPSSSTFSIPRTHLVRAKADLEAAIALDANFPAPVAELALLAFKQGDLATASDIFASAYPRFSSNALFLDRFAHFLYNTDRSQDLITVLHNSFSIPAVSPPPSPPPSEDVLPPPQQQFIDVSAAVHLIGLLRLHKDLIPSLSTTEQVIKFLRCASKVDPTNPEIWCLLGIHLSSPSSSSSPSTLCARANAFKNTAQFAQSEDLRAFAAKRLAANLLLERIQSVISSPSSSSSSSTTDPAAATANSANAAAAQLLKWSYLLFD</sequence>
<dbReference type="Proteomes" id="UP001498771">
    <property type="component" value="Unassembled WGS sequence"/>
</dbReference>
<organism evidence="1 2">
    <name type="scientific">Myxozyma melibiosi</name>
    <dbReference type="NCBI Taxonomy" id="54550"/>
    <lineage>
        <taxon>Eukaryota</taxon>
        <taxon>Fungi</taxon>
        <taxon>Dikarya</taxon>
        <taxon>Ascomycota</taxon>
        <taxon>Saccharomycotina</taxon>
        <taxon>Lipomycetes</taxon>
        <taxon>Lipomycetales</taxon>
        <taxon>Lipomycetaceae</taxon>
        <taxon>Myxozyma</taxon>
    </lineage>
</organism>
<dbReference type="GeneID" id="90040023"/>
<dbReference type="EMBL" id="JBBJBU010000008">
    <property type="protein sequence ID" value="KAK7204283.1"/>
    <property type="molecule type" value="Genomic_DNA"/>
</dbReference>
<dbReference type="InterPro" id="IPR011990">
    <property type="entry name" value="TPR-like_helical_dom_sf"/>
</dbReference>
<protein>
    <submittedName>
        <fullName evidence="1">Uncharacterized protein</fullName>
    </submittedName>
</protein>
<reference evidence="1 2" key="1">
    <citation type="submission" date="2024-03" db="EMBL/GenBank/DDBJ databases">
        <title>Genome-scale model development and genomic sequencing of the oleaginous clade Lipomyces.</title>
        <authorList>
            <consortium name="Lawrence Berkeley National Laboratory"/>
            <person name="Czajka J.J."/>
            <person name="Han Y."/>
            <person name="Kim J."/>
            <person name="Mondo S.J."/>
            <person name="Hofstad B.A."/>
            <person name="Robles A."/>
            <person name="Haridas S."/>
            <person name="Riley R."/>
            <person name="LaButti K."/>
            <person name="Pangilinan J."/>
            <person name="Andreopoulos W."/>
            <person name="Lipzen A."/>
            <person name="Yan J."/>
            <person name="Wang M."/>
            <person name="Ng V."/>
            <person name="Grigoriev I.V."/>
            <person name="Spatafora J.W."/>
            <person name="Magnuson J.K."/>
            <person name="Baker S.E."/>
            <person name="Pomraning K.R."/>
        </authorList>
    </citation>
    <scope>NUCLEOTIDE SEQUENCE [LARGE SCALE GENOMIC DNA]</scope>
    <source>
        <strain evidence="1 2">Phaff 52-87</strain>
    </source>
</reference>
<accession>A0ABR1F577</accession>
<proteinExistence type="predicted"/>
<dbReference type="RefSeq" id="XP_064767316.1">
    <property type="nucleotide sequence ID" value="XM_064914511.1"/>
</dbReference>